<sequence length="907" mass="99038">MSVLQQLKMYCSKALRYLGLGPATTVAEYLLWDPGTPVATRPVYDPGSDMFANPGQSHDRHSQALATAPTLSARSTPRWVYAASKSALRRCVVAYGSPFADKEFMSLVAGWCPGPDEVGLGLIMAVHGAEVVPTFGPDLSSHIERSDSFNFLASTFYYPESGVLFCNACRSLFKVTGVQTVSSVSALLGQCDDEAILDRLVRRVVSHSTGQHLSLFRSLGKKSAQLLFYLDHPGLIGVTVDGLRGFRPGEKDIPPVLRRLLLSLDRLEAKFGQKFGCTVQPRIGRLICWTDAASLRRLVPSSQEPLLGPGQCPFDRELNKILQGLSQAGRAYSECARFEARPVAYPRPAADEPSSSSSSSTVPPAPARSSAAVATWAREVAPLFRPSKPQHPPRLPPPQQPPPRLPVVTAIGPASSAPPGTGTSTSSHHDTAVPVPVASSTSSSVSSFVAPVDPGWTVPSSASSLSSQPVLVDLISTDEFASCPFPILAVDGPEDGQVRNDERGSFVAVPRPDYGIAPSDDDDIQGWLIDPETFFSPTPSPRASDEASVSSFVVPPTEVSVTLTEGTTDTRPVPAPFSTSTSFRADVSRYVTDTDMKASIRAAGLRVPPLTPADVFAPKVYATCDFLPHGQGQFRNVWWVEDYRLPMRDSDEAPRSAFANEITQYWNDLSALVGQSCVSMLRDTSTLVQHPRVAGLIDRKYWLHPEELRPEDTTNLGGRVLVACGTLISSECRKYGQHWCLSATDLLLWLHQAHLPVTAVTLHSRKGQILEGVLNEASLSFCCRRHCEESIPKLLHLTARRPFREGSNLFFTRSRRAWTLSERVCTVTGQSYRSGLNIQELTLTWLYWYLSKSGRSSLCNASELRMASYESTAVIHDWEWVSASTVFDAYHDSGIRQGSYTPLSWIL</sequence>
<dbReference type="EMBL" id="JABANM010035788">
    <property type="protein sequence ID" value="KAF4695646.1"/>
    <property type="molecule type" value="Genomic_DNA"/>
</dbReference>
<gene>
    <name evidence="2" type="ORF">FOZ62_026470</name>
</gene>
<dbReference type="AlphaFoldDB" id="A0A7J6PIS2"/>
<evidence type="ECO:0000313" key="2">
    <source>
        <dbReference type="EMBL" id="KAF4695646.1"/>
    </source>
</evidence>
<accession>A0A7J6PIS2</accession>
<name>A0A7J6PIS2_PEROL</name>
<feature type="region of interest" description="Disordered" evidence="1">
    <location>
        <begin position="384"/>
        <end position="439"/>
    </location>
</feature>
<protein>
    <submittedName>
        <fullName evidence="2">Uncharacterized protein</fullName>
    </submittedName>
</protein>
<evidence type="ECO:0000313" key="3">
    <source>
        <dbReference type="Proteomes" id="UP000574390"/>
    </source>
</evidence>
<feature type="compositionally biased region" description="Low complexity" evidence="1">
    <location>
        <begin position="409"/>
        <end position="439"/>
    </location>
</feature>
<reference evidence="2 3" key="1">
    <citation type="submission" date="2020-04" db="EMBL/GenBank/DDBJ databases">
        <title>Perkinsus olseni comparative genomics.</title>
        <authorList>
            <person name="Bogema D.R."/>
        </authorList>
    </citation>
    <scope>NUCLEOTIDE SEQUENCE [LARGE SCALE GENOMIC DNA]</scope>
    <source>
        <strain evidence="2">ATCC PRA-205</strain>
    </source>
</reference>
<organism evidence="2 3">
    <name type="scientific">Perkinsus olseni</name>
    <name type="common">Perkinsus atlanticus</name>
    <dbReference type="NCBI Taxonomy" id="32597"/>
    <lineage>
        <taxon>Eukaryota</taxon>
        <taxon>Sar</taxon>
        <taxon>Alveolata</taxon>
        <taxon>Perkinsozoa</taxon>
        <taxon>Perkinsea</taxon>
        <taxon>Perkinsida</taxon>
        <taxon>Perkinsidae</taxon>
        <taxon>Perkinsus</taxon>
    </lineage>
</organism>
<feature type="region of interest" description="Disordered" evidence="1">
    <location>
        <begin position="346"/>
        <end position="370"/>
    </location>
</feature>
<proteinExistence type="predicted"/>
<dbReference type="Proteomes" id="UP000574390">
    <property type="component" value="Unassembled WGS sequence"/>
</dbReference>
<feature type="non-terminal residue" evidence="2">
    <location>
        <position position="1"/>
    </location>
</feature>
<feature type="compositionally biased region" description="Pro residues" evidence="1">
    <location>
        <begin position="389"/>
        <end position="405"/>
    </location>
</feature>
<comment type="caution">
    <text evidence="2">The sequence shown here is derived from an EMBL/GenBank/DDBJ whole genome shotgun (WGS) entry which is preliminary data.</text>
</comment>
<evidence type="ECO:0000256" key="1">
    <source>
        <dbReference type="SAM" id="MobiDB-lite"/>
    </source>
</evidence>